<dbReference type="InterPro" id="IPR001753">
    <property type="entry name" value="Enoyl-CoA_hydra/iso"/>
</dbReference>
<gene>
    <name evidence="1" type="ORF">PHET_11703</name>
</gene>
<protein>
    <submittedName>
        <fullName evidence="1">Uncharacterized protein</fullName>
    </submittedName>
</protein>
<evidence type="ECO:0000313" key="2">
    <source>
        <dbReference type="Proteomes" id="UP000748531"/>
    </source>
</evidence>
<dbReference type="InterPro" id="IPR029045">
    <property type="entry name" value="ClpP/crotonase-like_dom_sf"/>
</dbReference>
<sequence length="110" mass="12046">MMRYGVLCRVFSCFGRPVVRFISDGNAFEYITFSKVGAAGNVGFIRLNRPKALNALCAGLMGEVSLAVNLCEADDHIKSVVLTGNNNAFAGKHFLVFIVIRGFNFPNVRI</sequence>
<accession>A0A8J4SKX0</accession>
<evidence type="ECO:0000313" key="1">
    <source>
        <dbReference type="EMBL" id="KAF5395762.1"/>
    </source>
</evidence>
<dbReference type="EMBL" id="LUCH01010510">
    <property type="protein sequence ID" value="KAF5395762.1"/>
    <property type="molecule type" value="Genomic_DNA"/>
</dbReference>
<dbReference type="AlphaFoldDB" id="A0A8J4SKX0"/>
<reference evidence="1" key="1">
    <citation type="submission" date="2019-05" db="EMBL/GenBank/DDBJ databases">
        <title>Annotation for the trematode Paragonimus heterotremus.</title>
        <authorList>
            <person name="Choi Y.-J."/>
        </authorList>
    </citation>
    <scope>NUCLEOTIDE SEQUENCE</scope>
    <source>
        <strain evidence="1">LC</strain>
    </source>
</reference>
<keyword evidence="2" id="KW-1185">Reference proteome</keyword>
<name>A0A8J4SKX0_9TREM</name>
<dbReference type="Gene3D" id="3.30.300.220">
    <property type="match status" value="1"/>
</dbReference>
<proteinExistence type="predicted"/>
<dbReference type="OrthoDB" id="2018133at2759"/>
<comment type="caution">
    <text evidence="1">The sequence shown here is derived from an EMBL/GenBank/DDBJ whole genome shotgun (WGS) entry which is preliminary data.</text>
</comment>
<organism evidence="1 2">
    <name type="scientific">Paragonimus heterotremus</name>
    <dbReference type="NCBI Taxonomy" id="100268"/>
    <lineage>
        <taxon>Eukaryota</taxon>
        <taxon>Metazoa</taxon>
        <taxon>Spiralia</taxon>
        <taxon>Lophotrochozoa</taxon>
        <taxon>Platyhelminthes</taxon>
        <taxon>Trematoda</taxon>
        <taxon>Digenea</taxon>
        <taxon>Plagiorchiida</taxon>
        <taxon>Troglotremata</taxon>
        <taxon>Troglotrematidae</taxon>
        <taxon>Paragonimus</taxon>
    </lineage>
</organism>
<dbReference type="Proteomes" id="UP000748531">
    <property type="component" value="Unassembled WGS sequence"/>
</dbReference>
<dbReference type="SUPFAM" id="SSF52096">
    <property type="entry name" value="ClpP/crotonase"/>
    <property type="match status" value="1"/>
</dbReference>
<dbReference type="Pfam" id="PF00378">
    <property type="entry name" value="ECH_1"/>
    <property type="match status" value="1"/>
</dbReference>